<evidence type="ECO:0000313" key="2">
    <source>
        <dbReference type="EnsemblMetazoa" id="CPIJ006555-PA"/>
    </source>
</evidence>
<reference evidence="1" key="1">
    <citation type="submission" date="2007-03" db="EMBL/GenBank/DDBJ databases">
        <title>Annotation of Culex pipiens quinquefasciatus.</title>
        <authorList>
            <consortium name="The Broad Institute Genome Sequencing Platform"/>
            <person name="Atkinson P.W."/>
            <person name="Hemingway J."/>
            <person name="Christensen B.M."/>
            <person name="Higgs S."/>
            <person name="Kodira C."/>
            <person name="Hannick L."/>
            <person name="Megy K."/>
            <person name="O'Leary S."/>
            <person name="Pearson M."/>
            <person name="Haas B.J."/>
            <person name="Mauceli E."/>
            <person name="Wortman J.R."/>
            <person name="Lee N.H."/>
            <person name="Guigo R."/>
            <person name="Stanke M."/>
            <person name="Alvarado L."/>
            <person name="Amedeo P."/>
            <person name="Antoine C.H."/>
            <person name="Arensburger P."/>
            <person name="Bidwell S.L."/>
            <person name="Crawford M."/>
            <person name="Camaro F."/>
            <person name="Devon K."/>
            <person name="Engels R."/>
            <person name="Hammond M."/>
            <person name="Howarth C."/>
            <person name="Koehrsen M."/>
            <person name="Lawson D."/>
            <person name="Montgomery P."/>
            <person name="Nene V."/>
            <person name="Nusbaum C."/>
            <person name="Puiu D."/>
            <person name="Romero-Severson J."/>
            <person name="Severson D.W."/>
            <person name="Shumway M."/>
            <person name="Sisk P."/>
            <person name="Stolte C."/>
            <person name="Zeng Q."/>
            <person name="Eisenstadt E."/>
            <person name="Fraser-Liggett C."/>
            <person name="Strausberg R."/>
            <person name="Galagan J."/>
            <person name="Birren B."/>
            <person name="Collins F.H."/>
        </authorList>
    </citation>
    <scope>NUCLEOTIDE SEQUENCE [LARGE SCALE GENOMIC DNA]</scope>
    <source>
        <strain evidence="1">JHB</strain>
    </source>
</reference>
<dbReference type="HOGENOM" id="CLU_2943995_0_0_1"/>
<dbReference type="VEuPathDB" id="VectorBase:CPIJ006555"/>
<dbReference type="EMBL" id="DS231933">
    <property type="protein sequence ID" value="EDS27545.1"/>
    <property type="molecule type" value="Genomic_DNA"/>
</dbReference>
<name>B0WH87_CULQU</name>
<organism>
    <name type="scientific">Culex quinquefasciatus</name>
    <name type="common">Southern house mosquito</name>
    <name type="synonym">Culex pungens</name>
    <dbReference type="NCBI Taxonomy" id="7176"/>
    <lineage>
        <taxon>Eukaryota</taxon>
        <taxon>Metazoa</taxon>
        <taxon>Ecdysozoa</taxon>
        <taxon>Arthropoda</taxon>
        <taxon>Hexapoda</taxon>
        <taxon>Insecta</taxon>
        <taxon>Pterygota</taxon>
        <taxon>Neoptera</taxon>
        <taxon>Endopterygota</taxon>
        <taxon>Diptera</taxon>
        <taxon>Nematocera</taxon>
        <taxon>Culicoidea</taxon>
        <taxon>Culicidae</taxon>
        <taxon>Culicinae</taxon>
        <taxon>Culicini</taxon>
        <taxon>Culex</taxon>
        <taxon>Culex</taxon>
    </lineage>
</organism>
<dbReference type="AlphaFoldDB" id="B0WH87"/>
<dbReference type="EnsemblMetazoa" id="CPIJ006555-RA">
    <property type="protein sequence ID" value="CPIJ006555-PA"/>
    <property type="gene ID" value="CPIJ006555"/>
</dbReference>
<dbReference type="KEGG" id="cqu:CpipJ_CPIJ006555"/>
<sequence length="60" mass="7023">MSMYLDVIARLDRTRKDSLKSAILNCEKLLVMSRSRVSGRLSFVTRDWGYPEYHSNLEIT</sequence>
<gene>
    <name evidence="2" type="primary">6038224</name>
    <name evidence="1" type="ORF">CpipJ_CPIJ006555</name>
</gene>
<evidence type="ECO:0000313" key="3">
    <source>
        <dbReference type="Proteomes" id="UP000002320"/>
    </source>
</evidence>
<keyword evidence="3" id="KW-1185">Reference proteome</keyword>
<dbReference type="Proteomes" id="UP000002320">
    <property type="component" value="Unassembled WGS sequence"/>
</dbReference>
<accession>B0WH87</accession>
<protein>
    <submittedName>
        <fullName evidence="1 2">Uncharacterized protein</fullName>
    </submittedName>
</protein>
<dbReference type="InParanoid" id="B0WH87"/>
<evidence type="ECO:0000313" key="1">
    <source>
        <dbReference type="EMBL" id="EDS27545.1"/>
    </source>
</evidence>
<proteinExistence type="predicted"/>
<reference evidence="2" key="2">
    <citation type="submission" date="2021-02" db="UniProtKB">
        <authorList>
            <consortium name="EnsemblMetazoa"/>
        </authorList>
    </citation>
    <scope>IDENTIFICATION</scope>
    <source>
        <strain evidence="2">JHB</strain>
    </source>
</reference>